<accession>A0ABS9Y973</accession>
<feature type="chain" id="PRO_5045601778" evidence="1">
    <location>
        <begin position="34"/>
        <end position="412"/>
    </location>
</feature>
<dbReference type="InterPro" id="IPR043504">
    <property type="entry name" value="Peptidase_S1_PA_chymotrypsin"/>
</dbReference>
<dbReference type="EMBL" id="JALDAY010000006">
    <property type="protein sequence ID" value="MCI3273509.1"/>
    <property type="molecule type" value="Genomic_DNA"/>
</dbReference>
<comment type="caution">
    <text evidence="2">The sequence shown here is derived from an EMBL/GenBank/DDBJ whole genome shotgun (WGS) entry which is preliminary data.</text>
</comment>
<feature type="signal peptide" evidence="1">
    <location>
        <begin position="1"/>
        <end position="33"/>
    </location>
</feature>
<dbReference type="RefSeq" id="WP_242766767.1">
    <property type="nucleotide sequence ID" value="NZ_JALDAY010000006.1"/>
</dbReference>
<evidence type="ECO:0000313" key="3">
    <source>
        <dbReference type="Proteomes" id="UP001165269"/>
    </source>
</evidence>
<keyword evidence="3" id="KW-1185">Reference proteome</keyword>
<name>A0ABS9Y973_9ACTN</name>
<dbReference type="Proteomes" id="UP001165269">
    <property type="component" value="Unassembled WGS sequence"/>
</dbReference>
<protein>
    <submittedName>
        <fullName evidence="2">S1 family peptidase</fullName>
    </submittedName>
</protein>
<sequence>MRSARRSKRLALALVGTLAVARATLTVSTPAWAGSSATQASASTELSQHDWTQLGKIQAQHSVLGIADTGAVLRLPAGASAGEKAKVEAQLPADAHTVVRTSRFSQSQLDRIQKTATARDWNSDADKYGLATTYDATTDKVIINTDAPASVTRALAEKYPGALEVRQARLESQRTRFGDAQPFWGGDALIGSEGSGAASCTAGFAVKQKATGHLYMTTAGHCYGLNTHVYSRGQNNGWGNWVGQVTRRNRDIDTELIQNTLTSAGYDSFIFTGGLASSGATHFVHGTESPSVSRKVCVSGSVSFNHCGHPISNTSYSICYSGGIDCIKNGQGFLYDRGGTYPTYNNGKLTQGGDSGAPIYTTDDTDSAAWIVGGHSGLIYTSSGACSCSVPHMVGVSEYAIVNNLGVSVLTR</sequence>
<evidence type="ECO:0000256" key="1">
    <source>
        <dbReference type="SAM" id="SignalP"/>
    </source>
</evidence>
<dbReference type="Gene3D" id="2.40.10.10">
    <property type="entry name" value="Trypsin-like serine proteases"/>
    <property type="match status" value="2"/>
</dbReference>
<proteinExistence type="predicted"/>
<gene>
    <name evidence="2" type="ORF">MQP27_20640</name>
</gene>
<evidence type="ECO:0000313" key="2">
    <source>
        <dbReference type="EMBL" id="MCI3273509.1"/>
    </source>
</evidence>
<reference evidence="2" key="1">
    <citation type="submission" date="2022-03" db="EMBL/GenBank/DDBJ databases">
        <title>Streptomyces 7R015 and 7R016 isolated from Barleria lupulina in Thailand.</title>
        <authorList>
            <person name="Kanchanasin P."/>
            <person name="Phongsopitanun W."/>
            <person name="Tanasupawat S."/>
        </authorList>
    </citation>
    <scope>NUCLEOTIDE SEQUENCE</scope>
    <source>
        <strain evidence="2">7R015</strain>
    </source>
</reference>
<organism evidence="2 3">
    <name type="scientific">Streptomyces cylindrosporus</name>
    <dbReference type="NCBI Taxonomy" id="2927583"/>
    <lineage>
        <taxon>Bacteria</taxon>
        <taxon>Bacillati</taxon>
        <taxon>Actinomycetota</taxon>
        <taxon>Actinomycetes</taxon>
        <taxon>Kitasatosporales</taxon>
        <taxon>Streptomycetaceae</taxon>
        <taxon>Streptomyces</taxon>
    </lineage>
</organism>
<keyword evidence="1" id="KW-0732">Signal</keyword>